<dbReference type="Proteomes" id="UP000008022">
    <property type="component" value="Unassembled WGS sequence"/>
</dbReference>
<dbReference type="EnsemblPlants" id="ORUFI08G04730.3">
    <property type="protein sequence ID" value="ORUFI08G04730.3"/>
    <property type="gene ID" value="ORUFI08G04730"/>
</dbReference>
<dbReference type="AlphaFoldDB" id="A0A0E0QEW2"/>
<dbReference type="HOGENOM" id="CLU_1463550_0_0_1"/>
<name>A0A0E0QEW2_ORYRU</name>
<evidence type="ECO:0000313" key="2">
    <source>
        <dbReference type="Proteomes" id="UP000008022"/>
    </source>
</evidence>
<reference evidence="2" key="1">
    <citation type="submission" date="2013-06" db="EMBL/GenBank/DDBJ databases">
        <authorList>
            <person name="Zhao Q."/>
        </authorList>
    </citation>
    <scope>NUCLEOTIDE SEQUENCE</scope>
    <source>
        <strain evidence="2">cv. W1943</strain>
    </source>
</reference>
<dbReference type="Gramene" id="ORUFI08G04730.3">
    <property type="protein sequence ID" value="ORUFI08G04730.3"/>
    <property type="gene ID" value="ORUFI08G04730"/>
</dbReference>
<protein>
    <submittedName>
        <fullName evidence="1">Uncharacterized protein</fullName>
    </submittedName>
</protein>
<proteinExistence type="predicted"/>
<organism evidence="1 2">
    <name type="scientific">Oryza rufipogon</name>
    <name type="common">Brownbeard rice</name>
    <name type="synonym">Asian wild rice</name>
    <dbReference type="NCBI Taxonomy" id="4529"/>
    <lineage>
        <taxon>Eukaryota</taxon>
        <taxon>Viridiplantae</taxon>
        <taxon>Streptophyta</taxon>
        <taxon>Embryophyta</taxon>
        <taxon>Tracheophyta</taxon>
        <taxon>Spermatophyta</taxon>
        <taxon>Magnoliopsida</taxon>
        <taxon>Liliopsida</taxon>
        <taxon>Poales</taxon>
        <taxon>Poaceae</taxon>
        <taxon>BOP clade</taxon>
        <taxon>Oryzoideae</taxon>
        <taxon>Oryzeae</taxon>
        <taxon>Oryzinae</taxon>
        <taxon>Oryza</taxon>
    </lineage>
</organism>
<accession>A0A0E0QEW2</accession>
<evidence type="ECO:0000313" key="1">
    <source>
        <dbReference type="EnsemblPlants" id="ORUFI08G04730.3"/>
    </source>
</evidence>
<keyword evidence="2" id="KW-1185">Reference proteome</keyword>
<sequence>MLRRLRKKVRKLFEQSNARRKIAGDIQKMNRRLLVEVAARRSRYTVNDIPRPIVPVKYLSLLPNLSYLELKINVLDGQDIEALWGGGGGLPELLSSTKTPNGGYFQKLRVFNTPFCYVRFDLHGIMFSEEKAVMSNLRYLEFLVYVWILKDAGLSGFNELLNSAHLGTNSSEVSKLISTVVVPMP</sequence>
<reference evidence="1" key="2">
    <citation type="submission" date="2015-06" db="UniProtKB">
        <authorList>
            <consortium name="EnsemblPlants"/>
        </authorList>
    </citation>
    <scope>IDENTIFICATION</scope>
</reference>